<dbReference type="Pfam" id="PF01973">
    <property type="entry name" value="MptE-like"/>
    <property type="match status" value="1"/>
</dbReference>
<protein>
    <recommendedName>
        <fullName evidence="5">Motility accessory factor</fullName>
    </recommendedName>
</protein>
<feature type="domain" description="Glycosyltransferase Maf N-terminal" evidence="2">
    <location>
        <begin position="16"/>
        <end position="204"/>
    </location>
</feature>
<evidence type="ECO:0008006" key="5">
    <source>
        <dbReference type="Google" id="ProtNLM"/>
    </source>
</evidence>
<dbReference type="PANTHER" id="PTHR41786:SF1">
    <property type="entry name" value="6-HYDROXYMETHYLPTERIN DIPHOSPHOKINASE MPTE-LIKE DOMAIN-CONTAINING PROTEIN"/>
    <property type="match status" value="1"/>
</dbReference>
<accession>A0ABX2YDM3</accession>
<dbReference type="InterPro" id="IPR002826">
    <property type="entry name" value="MptE-like"/>
</dbReference>
<feature type="domain" description="6-hydroxymethylpterin diphosphokinase MptE-like" evidence="1">
    <location>
        <begin position="282"/>
        <end position="444"/>
    </location>
</feature>
<evidence type="ECO:0000313" key="3">
    <source>
        <dbReference type="EMBL" id="OCL92508.1"/>
    </source>
</evidence>
<organism evidence="3 4">
    <name type="scientific">Arcobacter porcinus</name>
    <dbReference type="NCBI Taxonomy" id="1935204"/>
    <lineage>
        <taxon>Bacteria</taxon>
        <taxon>Pseudomonadati</taxon>
        <taxon>Campylobacterota</taxon>
        <taxon>Epsilonproteobacteria</taxon>
        <taxon>Campylobacterales</taxon>
        <taxon>Arcobacteraceae</taxon>
        <taxon>Arcobacter</taxon>
    </lineage>
</organism>
<sequence length="676" mass="79083">MTEAQIQLQNALTTTFLANLAFLSEYDNELYHRVDELSRMIEKGTYEEKYHLEFIMEEGDFDIYDAVNDKYLYNRKPKRVNAELVRKVEFDTKNSIFGIAPHFASKKNTSIDRNKKFELDTIPQCNAFSYNDAYDYTSELKDFVEDKNKKIKNINKFIFLGTLLGRHIPKIAKKIDAKMYLVLERNLEIFRLSLFTVDYTVLAQKGVIFSIMDDYLKEEKNIGKFLQILPYDNYLLKLSTTSINIESYIDRILSTIKNSSPVIYDYNRKNYIIMNRTTKYLKEYRYLQFNKIKESLDIFENIPILYLAAGPSLDENMEWIKENQDKFYIVTIGAAYKKLLKNDIKIDMIATLDEQLLLATIQFDNENISKISKDTIILASAITHEEVLKKFNKNSVFLYETLHPLYKNNISFNGYSIGEVTLDILLRLNAKEVYTIGLDLAINQETGETHSKDSSSGTATLNLEEKQTRDTFSLRTSLIKVKGNLKDEVFTTALFYSSIKELEKKLLKFDTKELKLFNLSKNGAYFEGLSPLKIEDLDIKSFCKVNKKIDLKTYLKDNSEISLDNTSKELLQKEVDFISTELKEILEDIKSTKFKNYDEFNEKVLSIISILYENKFFALTEIINSYFALHIQYLSYHFNEKKLKNEDKKLKKVADIFVSHLTRLFEDYKICLERVI</sequence>
<dbReference type="Proteomes" id="UP000093159">
    <property type="component" value="Unassembled WGS sequence"/>
</dbReference>
<evidence type="ECO:0000259" key="1">
    <source>
        <dbReference type="Pfam" id="PF01973"/>
    </source>
</evidence>
<dbReference type="PANTHER" id="PTHR41786">
    <property type="entry name" value="MOTILITY ACCESSORY FACTOR MAF"/>
    <property type="match status" value="1"/>
</dbReference>
<proteinExistence type="predicted"/>
<evidence type="ECO:0000259" key="2">
    <source>
        <dbReference type="Pfam" id="PF20157"/>
    </source>
</evidence>
<keyword evidence="4" id="KW-1185">Reference proteome</keyword>
<dbReference type="Pfam" id="PF20157">
    <property type="entry name" value="Maf_flag10_N"/>
    <property type="match status" value="1"/>
</dbReference>
<dbReference type="RefSeq" id="WP_066178249.1">
    <property type="nucleotide sequence ID" value="NZ_LDIR01000001.1"/>
</dbReference>
<dbReference type="EMBL" id="LDIR01000001">
    <property type="protein sequence ID" value="OCL92508.1"/>
    <property type="molecule type" value="Genomic_DNA"/>
</dbReference>
<comment type="caution">
    <text evidence="3">The sequence shown here is derived from an EMBL/GenBank/DDBJ whole genome shotgun (WGS) entry which is preliminary data.</text>
</comment>
<evidence type="ECO:0000313" key="4">
    <source>
        <dbReference type="Proteomes" id="UP000093159"/>
    </source>
</evidence>
<reference evidence="3 4" key="1">
    <citation type="submission" date="2015-05" db="EMBL/GenBank/DDBJ databases">
        <authorList>
            <person name="Rovetto F."/>
            <person name="Cocolin L."/>
            <person name="Illeghems K."/>
            <person name="Van Nieuwerburgh F."/>
            <person name="Houf K."/>
        </authorList>
    </citation>
    <scope>NUCLEOTIDE SEQUENCE [LARGE SCALE GENOMIC DNA]</scope>
    <source>
        <strain evidence="3 4">117434</strain>
    </source>
</reference>
<gene>
    <name evidence="3" type="ORF">AAX28_00040</name>
</gene>
<name>A0ABX2YDM3_9BACT</name>
<dbReference type="InterPro" id="IPR045376">
    <property type="entry name" value="Maf_N"/>
</dbReference>